<sequence length="191" mass="21676">MNFFIVSVTLIIVAMIVTLIIHPDISRVQEFLDSRSSDQVSEADGLTKVWAYIVNNGFMVPLQMFVIALIPIQFLYFINVVSTSIITGFVYGVVLQLDIKQGSEVILSAVPYTFFEIIAYCIFAAVLFKLNQAVRSRLKRIFKKDHTREESNTIIKRLLGTFLTYGVFVLPLIIVAAFMETYVADMILNLF</sequence>
<reference evidence="3" key="1">
    <citation type="submission" date="2019-07" db="EMBL/GenBank/DDBJ databases">
        <title>Bacillus alkalisoli sp. nov. isolated from saline soil.</title>
        <authorList>
            <person name="Sun J.-Q."/>
            <person name="Xu L."/>
        </authorList>
    </citation>
    <scope>NUCLEOTIDE SEQUENCE [LARGE SCALE GENOMIC DNA]</scope>
    <source>
        <strain evidence="3">M4U3P1</strain>
    </source>
</reference>
<gene>
    <name evidence="2" type="ORF">FLK61_26555</name>
</gene>
<feature type="transmembrane region" description="Helical" evidence="1">
    <location>
        <begin position="50"/>
        <end position="70"/>
    </location>
</feature>
<feature type="transmembrane region" description="Helical" evidence="1">
    <location>
        <begin position="158"/>
        <end position="179"/>
    </location>
</feature>
<dbReference type="KEGG" id="psua:FLK61_26555"/>
<keyword evidence="1" id="KW-1133">Transmembrane helix</keyword>
<protein>
    <submittedName>
        <fullName evidence="2">Stage II sporulation protein M</fullName>
    </submittedName>
</protein>
<feature type="transmembrane region" description="Helical" evidence="1">
    <location>
        <begin position="77"/>
        <end position="97"/>
    </location>
</feature>
<name>A0A859FK36_9BACI</name>
<proteinExistence type="predicted"/>
<evidence type="ECO:0000256" key="1">
    <source>
        <dbReference type="SAM" id="Phobius"/>
    </source>
</evidence>
<keyword evidence="1" id="KW-0472">Membrane</keyword>
<dbReference type="Proteomes" id="UP000318138">
    <property type="component" value="Chromosome"/>
</dbReference>
<feature type="transmembrane region" description="Helical" evidence="1">
    <location>
        <begin position="109"/>
        <end position="130"/>
    </location>
</feature>
<dbReference type="Pfam" id="PF01944">
    <property type="entry name" value="SpoIIM"/>
    <property type="match status" value="1"/>
</dbReference>
<dbReference type="AlphaFoldDB" id="A0A859FK36"/>
<evidence type="ECO:0000313" key="2">
    <source>
        <dbReference type="EMBL" id="QKS73171.1"/>
    </source>
</evidence>
<organism evidence="2 3">
    <name type="scientific">Paenalkalicoccus suaedae</name>
    <dbReference type="NCBI Taxonomy" id="2592382"/>
    <lineage>
        <taxon>Bacteria</taxon>
        <taxon>Bacillati</taxon>
        <taxon>Bacillota</taxon>
        <taxon>Bacilli</taxon>
        <taxon>Bacillales</taxon>
        <taxon>Bacillaceae</taxon>
        <taxon>Paenalkalicoccus</taxon>
    </lineage>
</organism>
<keyword evidence="3" id="KW-1185">Reference proteome</keyword>
<keyword evidence="1" id="KW-0812">Transmembrane</keyword>
<dbReference type="InterPro" id="IPR002798">
    <property type="entry name" value="SpoIIM-like"/>
</dbReference>
<evidence type="ECO:0000313" key="3">
    <source>
        <dbReference type="Proteomes" id="UP000318138"/>
    </source>
</evidence>
<dbReference type="EMBL" id="CP041372">
    <property type="protein sequence ID" value="QKS73171.1"/>
    <property type="molecule type" value="Genomic_DNA"/>
</dbReference>
<accession>A0A859FK36</accession>